<gene>
    <name evidence="22" type="ORF">HKI87_01g00150</name>
</gene>
<keyword evidence="14 19" id="KW-0175">Coiled coil</keyword>
<comment type="cofactor">
    <cofactor evidence="1">
        <name>Zn(2+)</name>
        <dbReference type="ChEBI" id="CHEBI:29105"/>
    </cofactor>
</comment>
<dbReference type="GO" id="GO:0003691">
    <property type="term" value="F:double-stranded telomeric DNA binding"/>
    <property type="evidence" value="ECO:0007669"/>
    <property type="project" value="TreeGrafter"/>
</dbReference>
<dbReference type="Pfam" id="PF13476">
    <property type="entry name" value="AAA_23"/>
    <property type="match status" value="1"/>
</dbReference>
<dbReference type="GO" id="GO:0030870">
    <property type="term" value="C:Mre11 complex"/>
    <property type="evidence" value="ECO:0007669"/>
    <property type="project" value="InterPro"/>
</dbReference>
<dbReference type="PANTHER" id="PTHR18867">
    <property type="entry name" value="RAD50"/>
    <property type="match status" value="1"/>
</dbReference>
<evidence type="ECO:0000256" key="13">
    <source>
        <dbReference type="ARBA" id="ARBA00022842"/>
    </source>
</evidence>
<dbReference type="GO" id="GO:0046872">
    <property type="term" value="F:metal ion binding"/>
    <property type="evidence" value="ECO:0007669"/>
    <property type="project" value="UniProtKB-KW"/>
</dbReference>
<comment type="subcellular location">
    <subcellularLocation>
        <location evidence="3">Chromosome</location>
    </subcellularLocation>
    <subcellularLocation>
        <location evidence="2">Nucleus</location>
    </subcellularLocation>
</comment>
<dbReference type="GO" id="GO:0051880">
    <property type="term" value="F:G-quadruplex DNA binding"/>
    <property type="evidence" value="ECO:0007669"/>
    <property type="project" value="TreeGrafter"/>
</dbReference>
<dbReference type="Proteomes" id="UP001472866">
    <property type="component" value="Chromosome 01"/>
</dbReference>
<keyword evidence="6" id="KW-0158">Chromosome</keyword>
<dbReference type="InterPro" id="IPR038729">
    <property type="entry name" value="Rad50/SbcC_AAA"/>
</dbReference>
<evidence type="ECO:0000256" key="11">
    <source>
        <dbReference type="ARBA" id="ARBA00022833"/>
    </source>
</evidence>
<dbReference type="GO" id="GO:0000794">
    <property type="term" value="C:condensed nuclear chromosome"/>
    <property type="evidence" value="ECO:0007669"/>
    <property type="project" value="TreeGrafter"/>
</dbReference>
<dbReference type="GO" id="GO:0000722">
    <property type="term" value="P:telomere maintenance via recombination"/>
    <property type="evidence" value="ECO:0007669"/>
    <property type="project" value="UniProtKB-ARBA"/>
</dbReference>
<keyword evidence="15" id="KW-0234">DNA repair</keyword>
<dbReference type="PANTHER" id="PTHR18867:SF12">
    <property type="entry name" value="DNA REPAIR PROTEIN RAD50"/>
    <property type="match status" value="1"/>
</dbReference>
<keyword evidence="13" id="KW-0460">Magnesium</keyword>
<reference evidence="22 23" key="1">
    <citation type="submission" date="2024-03" db="EMBL/GenBank/DDBJ databases">
        <title>Complete genome sequence of the green alga Chloropicon roscoffensis RCC1871.</title>
        <authorList>
            <person name="Lemieux C."/>
            <person name="Pombert J.-F."/>
            <person name="Otis C."/>
            <person name="Turmel M."/>
        </authorList>
    </citation>
    <scope>NUCLEOTIDE SEQUENCE [LARGE SCALE GENOMIC DNA]</scope>
    <source>
        <strain evidence="22 23">RCC1871</strain>
    </source>
</reference>
<evidence type="ECO:0000256" key="17">
    <source>
        <dbReference type="ARBA" id="ARBA00023254"/>
    </source>
</evidence>
<dbReference type="InterPro" id="IPR004584">
    <property type="entry name" value="Rad50_eukaryotes"/>
</dbReference>
<evidence type="ECO:0000256" key="20">
    <source>
        <dbReference type="SAM" id="MobiDB-lite"/>
    </source>
</evidence>
<feature type="region of interest" description="Disordered" evidence="20">
    <location>
        <begin position="623"/>
        <end position="644"/>
    </location>
</feature>
<organism evidence="22 23">
    <name type="scientific">Chloropicon roscoffensis</name>
    <dbReference type="NCBI Taxonomy" id="1461544"/>
    <lineage>
        <taxon>Eukaryota</taxon>
        <taxon>Viridiplantae</taxon>
        <taxon>Chlorophyta</taxon>
        <taxon>Chloropicophyceae</taxon>
        <taxon>Chloropicales</taxon>
        <taxon>Chloropicaceae</taxon>
        <taxon>Chloropicon</taxon>
    </lineage>
</organism>
<dbReference type="InterPro" id="IPR027417">
    <property type="entry name" value="P-loop_NTPase"/>
</dbReference>
<evidence type="ECO:0000256" key="16">
    <source>
        <dbReference type="ARBA" id="ARBA00023242"/>
    </source>
</evidence>
<evidence type="ECO:0000313" key="22">
    <source>
        <dbReference type="EMBL" id="WZN58493.1"/>
    </source>
</evidence>
<accession>A0AAX4NX16</accession>
<keyword evidence="10" id="KW-0378">Hydrolase</keyword>
<dbReference type="GO" id="GO:0005524">
    <property type="term" value="F:ATP binding"/>
    <property type="evidence" value="ECO:0007669"/>
    <property type="project" value="UniProtKB-KW"/>
</dbReference>
<evidence type="ECO:0000256" key="1">
    <source>
        <dbReference type="ARBA" id="ARBA00001947"/>
    </source>
</evidence>
<evidence type="ECO:0000256" key="15">
    <source>
        <dbReference type="ARBA" id="ARBA00023204"/>
    </source>
</evidence>
<evidence type="ECO:0000256" key="5">
    <source>
        <dbReference type="ARBA" id="ARBA00017893"/>
    </source>
</evidence>
<feature type="compositionally biased region" description="Basic and acidic residues" evidence="20">
    <location>
        <begin position="623"/>
        <end position="638"/>
    </location>
</feature>
<evidence type="ECO:0000256" key="2">
    <source>
        <dbReference type="ARBA" id="ARBA00004123"/>
    </source>
</evidence>
<evidence type="ECO:0000256" key="4">
    <source>
        <dbReference type="ARBA" id="ARBA00009439"/>
    </source>
</evidence>
<evidence type="ECO:0000313" key="23">
    <source>
        <dbReference type="Proteomes" id="UP001472866"/>
    </source>
</evidence>
<keyword evidence="9" id="KW-0227">DNA damage</keyword>
<evidence type="ECO:0000256" key="10">
    <source>
        <dbReference type="ARBA" id="ARBA00022801"/>
    </source>
</evidence>
<evidence type="ECO:0000256" key="19">
    <source>
        <dbReference type="SAM" id="Coils"/>
    </source>
</evidence>
<evidence type="ECO:0000256" key="7">
    <source>
        <dbReference type="ARBA" id="ARBA00022723"/>
    </source>
</evidence>
<keyword evidence="8" id="KW-0547">Nucleotide-binding</keyword>
<feature type="coiled-coil region" evidence="19">
    <location>
        <begin position="244"/>
        <end position="429"/>
    </location>
</feature>
<evidence type="ECO:0000256" key="9">
    <source>
        <dbReference type="ARBA" id="ARBA00022763"/>
    </source>
</evidence>
<name>A0AAX4NX16_9CHLO</name>
<evidence type="ECO:0000256" key="14">
    <source>
        <dbReference type="ARBA" id="ARBA00023054"/>
    </source>
</evidence>
<keyword evidence="11" id="KW-0862">Zinc</keyword>
<evidence type="ECO:0000256" key="8">
    <source>
        <dbReference type="ARBA" id="ARBA00022741"/>
    </source>
</evidence>
<dbReference type="Pfam" id="PF13558">
    <property type="entry name" value="SbcC_Walker_B"/>
    <property type="match status" value="1"/>
</dbReference>
<dbReference type="GO" id="GO:0006302">
    <property type="term" value="P:double-strand break repair"/>
    <property type="evidence" value="ECO:0007669"/>
    <property type="project" value="InterPro"/>
</dbReference>
<evidence type="ECO:0000256" key="12">
    <source>
        <dbReference type="ARBA" id="ARBA00022840"/>
    </source>
</evidence>
<dbReference type="GO" id="GO:0043047">
    <property type="term" value="F:single-stranded telomeric DNA binding"/>
    <property type="evidence" value="ECO:0007669"/>
    <property type="project" value="TreeGrafter"/>
</dbReference>
<sequence>MCSVEKMLIKGVRSFSPYNEDAITFFKPLTIIVGPNGSGKTTVIECLKQACTGSLPPTCSKQRAAFIHDPKISGQTETRAQIKLRFKEHSNGNPVVLVKSFLLTVKGTTSTFKAADQTVKKMDPETGETESYSCKVQDVERLVPTLMGASQAVLDSVVFVHQDEMNWPLDDPATVKKKFDAIFNLSGYTKAVDAMKKVRLQNNHEIEKHKLKCGHLKTILDRSNVLKAEIAADEEAIDEMDGVISGFQRKADEEGAEAERLSREAASRKDLYSECEVLQGKLEVLERSSAQLKERLREESEESVEELEELKQKMREQLNVGRLKLKSKQDGLRVLEREEKELQEKFRENETLESRLFAEIEVGRREARETRQELSRLAAEVLPGQGTQWREGMEDEEASENYAAVERMSRDIEKKAREARQEGKRRERELGDAVRAAETVVHRAEDKGRAAEARRREIGDLVDEIERWSRGVQVSEEEHRDAEAKEAELAEDLGRVIREQEVAERAKAGKGLDAEIEGLRSACERLRAEKDGIQEDAARNALRNERQVELERSRSKLNGLVESNRLALGDCLDVGVPGGTEVLGSLQARADSLERSKAEASEERTRAEAKLEAVSSRLALERRVAEEKRREHREREDQVGEPVSQETKVEDLVLQKEEKVKKIGDRIVMIGAYDKVFSTYIDNASETGACPACKRPFSEGHEELDEFLCRTRESRDQCPEKLENAKRIRDELLAEVDALRAKAGLVAEVGRLAGEAGEAEDKAKATAEEEASLRSALGKLGEKEKSLSEKLASCRTLVKDVGLPCHSLAESISELERALEAEGGQGLQASRSVAEVKLELSAAEADLKQKVAEREDGDAALLALNGRRSECEARLREHRELRARQEGNAAELALKLAEKKRLEGERADLEQGRDALDRELASARDKLEDARHELGKESRRIQREVDAKDEEARDLSRKAEQMKRLCEKLQRDDTKRSETKLRRLQTDQESLKDGISLVTADTSRKRSEVQAEERAISDRGELFRSIDDNIEYKRGQAEVARVRAEAAERRGALESLGDGEALASELKARRDAHEEATRKVQYLRGSRKTLEQKIRERREELGGREFRDIQNLHRAESAALKTKKQAVGDIDAYVKALRKAMISFHNRKMQNINKTIKELWQKTYRNSDIDYIRVRYEEGTGRSGHNYRVQMVSGGTELDMRGRCSAGQRVLASIIIRLALAETFCIDCGILALDEPTTNLDEENARSLALMLQQIIRDRSQQRNFQLIVITHDEKFAQMIGRRTFCEHYWYVHKDENQHSKILRQEVLE</sequence>
<comment type="catalytic activity">
    <reaction evidence="18">
        <text>ATP + H2O = ADP + phosphate + H(+)</text>
        <dbReference type="Rhea" id="RHEA:13065"/>
        <dbReference type="ChEBI" id="CHEBI:15377"/>
        <dbReference type="ChEBI" id="CHEBI:15378"/>
        <dbReference type="ChEBI" id="CHEBI:30616"/>
        <dbReference type="ChEBI" id="CHEBI:43474"/>
        <dbReference type="ChEBI" id="CHEBI:456216"/>
    </reaction>
</comment>
<comment type="similarity">
    <text evidence="4">Belongs to the SMC family. RAD50 subfamily.</text>
</comment>
<dbReference type="SUPFAM" id="SSF52540">
    <property type="entry name" value="P-loop containing nucleoside triphosphate hydrolases"/>
    <property type="match status" value="1"/>
</dbReference>
<keyword evidence="16" id="KW-0539">Nucleus</keyword>
<feature type="region of interest" description="Disordered" evidence="20">
    <location>
        <begin position="928"/>
        <end position="947"/>
    </location>
</feature>
<dbReference type="EMBL" id="CP151501">
    <property type="protein sequence ID" value="WZN58493.1"/>
    <property type="molecule type" value="Genomic_DNA"/>
</dbReference>
<feature type="domain" description="Rad50/SbcC-type AAA" evidence="21">
    <location>
        <begin position="6"/>
        <end position="243"/>
    </location>
</feature>
<keyword evidence="17" id="KW-0469">Meiosis</keyword>
<keyword evidence="12" id="KW-0067">ATP-binding</keyword>
<dbReference type="GO" id="GO:0070192">
    <property type="term" value="P:chromosome organization involved in meiotic cell cycle"/>
    <property type="evidence" value="ECO:0007669"/>
    <property type="project" value="TreeGrafter"/>
</dbReference>
<dbReference type="GO" id="GO:0016887">
    <property type="term" value="F:ATP hydrolysis activity"/>
    <property type="evidence" value="ECO:0007669"/>
    <property type="project" value="InterPro"/>
</dbReference>
<feature type="coiled-coil region" evidence="19">
    <location>
        <begin position="583"/>
        <end position="617"/>
    </location>
</feature>
<keyword evidence="23" id="KW-1185">Reference proteome</keyword>
<evidence type="ECO:0000256" key="6">
    <source>
        <dbReference type="ARBA" id="ARBA00022454"/>
    </source>
</evidence>
<evidence type="ECO:0000256" key="3">
    <source>
        <dbReference type="ARBA" id="ARBA00004286"/>
    </source>
</evidence>
<dbReference type="Gene3D" id="3.40.50.300">
    <property type="entry name" value="P-loop containing nucleotide triphosphate hydrolases"/>
    <property type="match status" value="2"/>
</dbReference>
<keyword evidence="7" id="KW-0479">Metal-binding</keyword>
<evidence type="ECO:0000256" key="18">
    <source>
        <dbReference type="ARBA" id="ARBA00049360"/>
    </source>
</evidence>
<dbReference type="NCBIfam" id="TIGR00606">
    <property type="entry name" value="rad50"/>
    <property type="match status" value="1"/>
</dbReference>
<dbReference type="GO" id="GO:0007004">
    <property type="term" value="P:telomere maintenance via telomerase"/>
    <property type="evidence" value="ECO:0007669"/>
    <property type="project" value="TreeGrafter"/>
</dbReference>
<proteinExistence type="inferred from homology"/>
<dbReference type="FunFam" id="3.40.50.300:FF:000593">
    <property type="entry name" value="DNA repair protein RAD50"/>
    <property type="match status" value="1"/>
</dbReference>
<evidence type="ECO:0000259" key="21">
    <source>
        <dbReference type="Pfam" id="PF13476"/>
    </source>
</evidence>
<protein>
    <recommendedName>
        <fullName evidence="5">DNA repair protein RAD50</fullName>
    </recommendedName>
</protein>